<dbReference type="Pfam" id="PF13242">
    <property type="entry name" value="Hydrolase_like"/>
    <property type="match status" value="1"/>
</dbReference>
<evidence type="ECO:0000256" key="7">
    <source>
        <dbReference type="ARBA" id="ARBA00022490"/>
    </source>
</evidence>
<feature type="site" description="Stabilizes the phosphoryl group" evidence="16">
    <location>
        <position position="54"/>
    </location>
</feature>
<organism evidence="18 19">
    <name type="scientific">Halomonas saccharevitans</name>
    <dbReference type="NCBI Taxonomy" id="416872"/>
    <lineage>
        <taxon>Bacteria</taxon>
        <taxon>Pseudomonadati</taxon>
        <taxon>Pseudomonadota</taxon>
        <taxon>Gammaproteobacteria</taxon>
        <taxon>Oceanospirillales</taxon>
        <taxon>Halomonadaceae</taxon>
        <taxon>Halomonas</taxon>
    </lineage>
</organism>
<dbReference type="AlphaFoldDB" id="A0A1I7AB87"/>
<dbReference type="CDD" id="cd07503">
    <property type="entry name" value="HAD_HisB-N"/>
    <property type="match status" value="1"/>
</dbReference>
<dbReference type="GO" id="GO:0046872">
    <property type="term" value="F:metal ion binding"/>
    <property type="evidence" value="ECO:0007669"/>
    <property type="project" value="UniProtKB-KW"/>
</dbReference>
<gene>
    <name evidence="18" type="ORF">SAMN04487956_11647</name>
</gene>
<evidence type="ECO:0000256" key="9">
    <source>
        <dbReference type="ARBA" id="ARBA00022801"/>
    </source>
</evidence>
<feature type="active site" description="Nucleophile" evidence="15">
    <location>
        <position position="11"/>
    </location>
</feature>
<evidence type="ECO:0000256" key="5">
    <source>
        <dbReference type="ARBA" id="ARBA00004708"/>
    </source>
</evidence>
<keyword evidence="8 17" id="KW-0479">Metal-binding</keyword>
<evidence type="ECO:0000256" key="16">
    <source>
        <dbReference type="PIRSR" id="PIRSR004682-3"/>
    </source>
</evidence>
<comment type="catalytic activity">
    <reaction evidence="1">
        <text>D-glycero-beta-D-manno-heptose 1,7-bisphosphate + H2O = D-glycero-beta-D-manno-heptose 1-phosphate + phosphate</text>
        <dbReference type="Rhea" id="RHEA:28518"/>
        <dbReference type="ChEBI" id="CHEBI:15377"/>
        <dbReference type="ChEBI" id="CHEBI:43474"/>
        <dbReference type="ChEBI" id="CHEBI:60208"/>
        <dbReference type="ChEBI" id="CHEBI:61593"/>
        <dbReference type="EC" id="3.1.3.82"/>
    </reaction>
</comment>
<feature type="site" description="Stabilizes the phosphoryl group" evidence="16">
    <location>
        <position position="105"/>
    </location>
</feature>
<evidence type="ECO:0000256" key="11">
    <source>
        <dbReference type="ARBA" id="ARBA00022842"/>
    </source>
</evidence>
<sequence length="189" mass="20653">MPHSSKLVILDRDGVINRDSDAYVKSLDEWVPYPTAIEAIARLSRAGWTVAVATNQSGIARGYYSKSVLESMHQRLRELVRQAGGEIAHIAYCPHGPDDGCDCRKPLPGLLEEIRQALGLETLADSWMVGDSLRDLQAGEPMGCRPVLVRTGKGRRTEAKGEGLSQAMIFDDLAAYVDWLLATEADSAD</sequence>
<evidence type="ECO:0000256" key="8">
    <source>
        <dbReference type="ARBA" id="ARBA00022723"/>
    </source>
</evidence>
<proteinExistence type="inferred from homology"/>
<dbReference type="GO" id="GO:0034200">
    <property type="term" value="F:D-glycero-beta-D-manno-heptose 1,7-bisphosphate 7-phosphatase activity"/>
    <property type="evidence" value="ECO:0007669"/>
    <property type="project" value="UniProtKB-EC"/>
</dbReference>
<dbReference type="NCBIfam" id="TIGR01662">
    <property type="entry name" value="HAD-SF-IIIA"/>
    <property type="match status" value="1"/>
</dbReference>
<comment type="subcellular location">
    <subcellularLocation>
        <location evidence="4 14">Cytoplasm</location>
    </subcellularLocation>
</comment>
<dbReference type="InterPro" id="IPR004446">
    <property type="entry name" value="Heptose_bisP_phosphatase"/>
</dbReference>
<dbReference type="RefSeq" id="WP_089849301.1">
    <property type="nucleotide sequence ID" value="NZ_FPAQ01000016.1"/>
</dbReference>
<evidence type="ECO:0000256" key="17">
    <source>
        <dbReference type="PIRSR" id="PIRSR004682-4"/>
    </source>
</evidence>
<evidence type="ECO:0000256" key="15">
    <source>
        <dbReference type="PIRSR" id="PIRSR004682-1"/>
    </source>
</evidence>
<comment type="subunit">
    <text evidence="6">Monomer.</text>
</comment>
<dbReference type="Proteomes" id="UP000199594">
    <property type="component" value="Unassembled WGS sequence"/>
</dbReference>
<feature type="binding site" evidence="17">
    <location>
        <position position="103"/>
    </location>
    <ligand>
        <name>Zn(2+)</name>
        <dbReference type="ChEBI" id="CHEBI:29105"/>
    </ligand>
</feature>
<comment type="cofactor">
    <cofactor evidence="3 17">
        <name>Zn(2+)</name>
        <dbReference type="ChEBI" id="CHEBI:29105"/>
    </cofactor>
</comment>
<dbReference type="InterPro" id="IPR036412">
    <property type="entry name" value="HAD-like_sf"/>
</dbReference>
<keyword evidence="7 14" id="KW-0963">Cytoplasm</keyword>
<keyword evidence="10 17" id="KW-0862">Zinc</keyword>
<reference evidence="18 19" key="1">
    <citation type="submission" date="2016-10" db="EMBL/GenBank/DDBJ databases">
        <authorList>
            <person name="de Groot N.N."/>
        </authorList>
    </citation>
    <scope>NUCLEOTIDE SEQUENCE [LARGE SCALE GENOMIC DNA]</scope>
    <source>
        <strain evidence="18 19">CGMCC 1.6493</strain>
    </source>
</reference>
<dbReference type="EC" id="3.1.3.-" evidence="14"/>
<feature type="active site" description="Proton donor" evidence="15">
    <location>
        <position position="13"/>
    </location>
</feature>
<dbReference type="PIRSF" id="PIRSF004682">
    <property type="entry name" value="GmhB"/>
    <property type="match status" value="1"/>
</dbReference>
<evidence type="ECO:0000256" key="10">
    <source>
        <dbReference type="ARBA" id="ARBA00022833"/>
    </source>
</evidence>
<evidence type="ECO:0000313" key="19">
    <source>
        <dbReference type="Proteomes" id="UP000199594"/>
    </source>
</evidence>
<evidence type="ECO:0000256" key="1">
    <source>
        <dbReference type="ARBA" id="ARBA00001226"/>
    </source>
</evidence>
<feature type="binding site" evidence="17">
    <location>
        <position position="131"/>
    </location>
    <ligand>
        <name>Mg(2+)</name>
        <dbReference type="ChEBI" id="CHEBI:18420"/>
    </ligand>
</feature>
<evidence type="ECO:0000256" key="12">
    <source>
        <dbReference type="ARBA" id="ARBA00023277"/>
    </source>
</evidence>
<feature type="binding site" evidence="17">
    <location>
        <position position="11"/>
    </location>
    <ligand>
        <name>Mg(2+)</name>
        <dbReference type="ChEBI" id="CHEBI:18420"/>
    </ligand>
</feature>
<dbReference type="EMBL" id="FPAQ01000016">
    <property type="protein sequence ID" value="SFT72187.1"/>
    <property type="molecule type" value="Genomic_DNA"/>
</dbReference>
<feature type="binding site" evidence="17">
    <location>
        <position position="95"/>
    </location>
    <ligand>
        <name>Zn(2+)</name>
        <dbReference type="ChEBI" id="CHEBI:29105"/>
    </ligand>
</feature>
<evidence type="ECO:0000256" key="4">
    <source>
        <dbReference type="ARBA" id="ARBA00004496"/>
    </source>
</evidence>
<comment type="pathway">
    <text evidence="5">Nucleotide-sugar biosynthesis; ADP-L-glycero-beta-D-manno-heptose biosynthesis; ADP-L-glycero-beta-D-manno-heptose from D-glycero-beta-D-manno-heptose 7-phosphate: step 2/4.</text>
</comment>
<feature type="binding site" evidence="17">
    <location>
        <position position="93"/>
    </location>
    <ligand>
        <name>Zn(2+)</name>
        <dbReference type="ChEBI" id="CHEBI:29105"/>
    </ligand>
</feature>
<feature type="site" description="Contributes to substrate recognition" evidence="16">
    <location>
        <position position="104"/>
    </location>
</feature>
<evidence type="ECO:0000256" key="14">
    <source>
        <dbReference type="PIRNR" id="PIRNR004682"/>
    </source>
</evidence>
<dbReference type="PANTHER" id="PTHR42891">
    <property type="entry name" value="D-GLYCERO-BETA-D-MANNO-HEPTOSE-1,7-BISPHOSPHATE 7-PHOSPHATASE"/>
    <property type="match status" value="1"/>
</dbReference>
<feature type="binding site" evidence="17">
    <location>
        <position position="13"/>
    </location>
    <ligand>
        <name>Mg(2+)</name>
        <dbReference type="ChEBI" id="CHEBI:18420"/>
    </ligand>
</feature>
<dbReference type="OrthoDB" id="9781367at2"/>
<dbReference type="GO" id="GO:0005737">
    <property type="term" value="C:cytoplasm"/>
    <property type="evidence" value="ECO:0007669"/>
    <property type="project" value="UniProtKB-SubCell"/>
</dbReference>
<dbReference type="GO" id="GO:0005975">
    <property type="term" value="P:carbohydrate metabolic process"/>
    <property type="evidence" value="ECO:0007669"/>
    <property type="project" value="InterPro"/>
</dbReference>
<keyword evidence="12 14" id="KW-0119">Carbohydrate metabolism</keyword>
<dbReference type="NCBIfam" id="NF006506">
    <property type="entry name" value="PRK08942.1"/>
    <property type="match status" value="1"/>
</dbReference>
<evidence type="ECO:0000256" key="3">
    <source>
        <dbReference type="ARBA" id="ARBA00001947"/>
    </source>
</evidence>
<dbReference type="FunFam" id="3.40.50.1000:FF:000168">
    <property type="entry name" value="D,D-heptose 1,7-bisphosphate phosphatase"/>
    <property type="match status" value="1"/>
</dbReference>
<evidence type="ECO:0000256" key="6">
    <source>
        <dbReference type="ARBA" id="ARBA00011245"/>
    </source>
</evidence>
<name>A0A1I7AB87_9GAMM</name>
<keyword evidence="9 14" id="KW-0378">Hydrolase</keyword>
<protein>
    <recommendedName>
        <fullName evidence="14">D,D-heptose 1,7-bisphosphate phosphatase</fullName>
        <ecNumber evidence="14">3.1.3.-</ecNumber>
    </recommendedName>
</protein>
<dbReference type="Gene3D" id="3.40.50.1000">
    <property type="entry name" value="HAD superfamily/HAD-like"/>
    <property type="match status" value="1"/>
</dbReference>
<dbReference type="SUPFAM" id="SSF56784">
    <property type="entry name" value="HAD-like"/>
    <property type="match status" value="1"/>
</dbReference>
<dbReference type="InterPro" id="IPR006543">
    <property type="entry name" value="Histidinol-phos"/>
</dbReference>
<dbReference type="PANTHER" id="PTHR42891:SF1">
    <property type="entry name" value="D-GLYCERO-BETA-D-MANNO-HEPTOSE-1,7-BISPHOSPHATE 7-PHOSPHATASE"/>
    <property type="match status" value="1"/>
</dbReference>
<comment type="similarity">
    <text evidence="13 14">Belongs to the gmhB family.</text>
</comment>
<evidence type="ECO:0000256" key="13">
    <source>
        <dbReference type="ARBA" id="ARBA00061616"/>
    </source>
</evidence>
<dbReference type="NCBIfam" id="TIGR01656">
    <property type="entry name" value="Histidinol-ppas"/>
    <property type="match status" value="1"/>
</dbReference>
<dbReference type="InterPro" id="IPR006549">
    <property type="entry name" value="HAD-SF_hydro_IIIA"/>
</dbReference>
<evidence type="ECO:0000313" key="18">
    <source>
        <dbReference type="EMBL" id="SFT72187.1"/>
    </source>
</evidence>
<evidence type="ECO:0000256" key="2">
    <source>
        <dbReference type="ARBA" id="ARBA00001946"/>
    </source>
</evidence>
<comment type="cofactor">
    <cofactor evidence="2 17">
        <name>Mg(2+)</name>
        <dbReference type="ChEBI" id="CHEBI:18420"/>
    </cofactor>
</comment>
<dbReference type="InterPro" id="IPR023214">
    <property type="entry name" value="HAD_sf"/>
</dbReference>
<keyword evidence="11 17" id="KW-0460">Magnesium</keyword>
<accession>A0A1I7AB87</accession>
<feature type="binding site" evidence="17">
    <location>
        <position position="101"/>
    </location>
    <ligand>
        <name>Zn(2+)</name>
        <dbReference type="ChEBI" id="CHEBI:29105"/>
    </ligand>
</feature>